<dbReference type="GO" id="GO:0009117">
    <property type="term" value="P:nucleotide metabolic process"/>
    <property type="evidence" value="ECO:0007669"/>
    <property type="project" value="UniProtKB-KW"/>
</dbReference>
<feature type="binding site" evidence="10">
    <location>
        <begin position="186"/>
        <end position="187"/>
    </location>
    <ligand>
        <name>substrate</name>
    </ligand>
</feature>
<evidence type="ECO:0000256" key="3">
    <source>
        <dbReference type="ARBA" id="ARBA00022723"/>
    </source>
</evidence>
<dbReference type="GO" id="GO:0046872">
    <property type="term" value="F:metal ion binding"/>
    <property type="evidence" value="ECO:0007669"/>
    <property type="project" value="UniProtKB-KW"/>
</dbReference>
<keyword evidence="13" id="KW-1185">Reference proteome</keyword>
<accession>A0A1I4MG44</accession>
<dbReference type="InterPro" id="IPR020922">
    <property type="entry name" value="dITP/XTP_pyrophosphatase"/>
</dbReference>
<organism evidence="12 13">
    <name type="scientific">Marinobacter zhejiangensis</name>
    <dbReference type="NCBI Taxonomy" id="488535"/>
    <lineage>
        <taxon>Bacteria</taxon>
        <taxon>Pseudomonadati</taxon>
        <taxon>Pseudomonadota</taxon>
        <taxon>Gammaproteobacteria</taxon>
        <taxon>Pseudomonadales</taxon>
        <taxon>Marinobacteraceae</taxon>
        <taxon>Marinobacter</taxon>
    </lineage>
</organism>
<evidence type="ECO:0000256" key="4">
    <source>
        <dbReference type="ARBA" id="ARBA00022741"/>
    </source>
</evidence>
<feature type="binding site" evidence="10">
    <location>
        <position position="74"/>
    </location>
    <ligand>
        <name>substrate</name>
    </ligand>
</feature>
<evidence type="ECO:0000313" key="12">
    <source>
        <dbReference type="EMBL" id="SFM02015.1"/>
    </source>
</evidence>
<feature type="binding site" evidence="10">
    <location>
        <position position="44"/>
    </location>
    <ligand>
        <name>Mg(2+)</name>
        <dbReference type="ChEBI" id="CHEBI:18420"/>
    </ligand>
</feature>
<evidence type="ECO:0000256" key="1">
    <source>
        <dbReference type="ARBA" id="ARBA00008023"/>
    </source>
</evidence>
<dbReference type="STRING" id="488535.SAMN04487963_1050"/>
<proteinExistence type="inferred from homology"/>
<dbReference type="NCBIfam" id="TIGR00042">
    <property type="entry name" value="RdgB/HAM1 family non-canonical purine NTP pyrophosphatase"/>
    <property type="match status" value="1"/>
</dbReference>
<dbReference type="AlphaFoldDB" id="A0A1I4MG44"/>
<dbReference type="PANTHER" id="PTHR11067">
    <property type="entry name" value="INOSINE TRIPHOSPHATE PYROPHOSPHATASE/HAM1 PROTEIN"/>
    <property type="match status" value="1"/>
</dbReference>
<evidence type="ECO:0000256" key="9">
    <source>
        <dbReference type="ARBA" id="ARBA00052017"/>
    </source>
</evidence>
<feature type="binding site" evidence="10">
    <location>
        <position position="73"/>
    </location>
    <ligand>
        <name>Mg(2+)</name>
        <dbReference type="ChEBI" id="CHEBI:18420"/>
    </ligand>
</feature>
<dbReference type="EC" id="3.6.1.66" evidence="10"/>
<evidence type="ECO:0000256" key="2">
    <source>
        <dbReference type="ARBA" id="ARBA00011738"/>
    </source>
</evidence>
<feature type="binding site" evidence="10">
    <location>
        <begin position="12"/>
        <end position="17"/>
    </location>
    <ligand>
        <name>substrate</name>
    </ligand>
</feature>
<dbReference type="InterPro" id="IPR002637">
    <property type="entry name" value="RdgB/HAM1"/>
</dbReference>
<dbReference type="Gene3D" id="3.90.950.10">
    <property type="match status" value="1"/>
</dbReference>
<dbReference type="InterPro" id="IPR029001">
    <property type="entry name" value="ITPase-like_fam"/>
</dbReference>
<reference evidence="13" key="1">
    <citation type="submission" date="2016-10" db="EMBL/GenBank/DDBJ databases">
        <authorList>
            <person name="Varghese N."/>
            <person name="Submissions S."/>
        </authorList>
    </citation>
    <scope>NUCLEOTIDE SEQUENCE [LARGE SCALE GENOMIC DNA]</scope>
    <source>
        <strain evidence="13">CGMCC 1.7061</strain>
    </source>
</reference>
<dbReference type="OrthoDB" id="9807456at2"/>
<dbReference type="HAMAP" id="MF_01405">
    <property type="entry name" value="Non_canon_purine_NTPase"/>
    <property type="match status" value="1"/>
</dbReference>
<dbReference type="RefSeq" id="WP_092020788.1">
    <property type="nucleotide sequence ID" value="NZ_FOUE01000001.1"/>
</dbReference>
<evidence type="ECO:0000313" key="13">
    <source>
        <dbReference type="Proteomes" id="UP000198519"/>
    </source>
</evidence>
<dbReference type="FunFam" id="3.90.950.10:FF:000001">
    <property type="entry name" value="dITP/XTP pyrophosphatase"/>
    <property type="match status" value="1"/>
</dbReference>
<comment type="function">
    <text evidence="10">Pyrophosphatase that catalyzes the hydrolysis of nucleoside triphosphates to their monophosphate derivatives, with a high preference for the non-canonical purine nucleotides XTP (xanthosine triphosphate), dITP (deoxyinosine triphosphate) and ITP. Seems to function as a house-cleaning enzyme that removes non-canonical purine nucleotides from the nucleotide pool, thus preventing their incorporation into DNA/RNA and avoiding chromosomal lesions.</text>
</comment>
<keyword evidence="7 10" id="KW-0546">Nucleotide metabolism</keyword>
<comment type="subunit">
    <text evidence="2 10">Homodimer.</text>
</comment>
<evidence type="ECO:0000256" key="7">
    <source>
        <dbReference type="ARBA" id="ARBA00023080"/>
    </source>
</evidence>
<comment type="catalytic activity">
    <reaction evidence="10">
        <text>ITP + H2O = IMP + diphosphate + H(+)</text>
        <dbReference type="Rhea" id="RHEA:29399"/>
        <dbReference type="ChEBI" id="CHEBI:15377"/>
        <dbReference type="ChEBI" id="CHEBI:15378"/>
        <dbReference type="ChEBI" id="CHEBI:33019"/>
        <dbReference type="ChEBI" id="CHEBI:58053"/>
        <dbReference type="ChEBI" id="CHEBI:61402"/>
        <dbReference type="EC" id="3.6.1.66"/>
    </reaction>
</comment>
<comment type="cofactor">
    <cofactor evidence="10">
        <name>Mg(2+)</name>
        <dbReference type="ChEBI" id="CHEBI:18420"/>
    </cofactor>
    <text evidence="10">Binds 1 Mg(2+) ion per subunit.</text>
</comment>
<dbReference type="PANTHER" id="PTHR11067:SF9">
    <property type="entry name" value="INOSINE TRIPHOSPHATE PYROPHOSPHATASE"/>
    <property type="match status" value="1"/>
</dbReference>
<evidence type="ECO:0000256" key="8">
    <source>
        <dbReference type="ARBA" id="ARBA00051875"/>
    </source>
</evidence>
<dbReference type="GO" id="GO:0000166">
    <property type="term" value="F:nucleotide binding"/>
    <property type="evidence" value="ECO:0007669"/>
    <property type="project" value="UniProtKB-KW"/>
</dbReference>
<dbReference type="GO" id="GO:0009146">
    <property type="term" value="P:purine nucleoside triphosphate catabolic process"/>
    <property type="evidence" value="ECO:0007669"/>
    <property type="project" value="UniProtKB-UniRule"/>
</dbReference>
<keyword evidence="4 10" id="KW-0547">Nucleotide-binding</keyword>
<dbReference type="GO" id="GO:0036220">
    <property type="term" value="F:ITP diphosphatase activity"/>
    <property type="evidence" value="ECO:0007669"/>
    <property type="project" value="UniProtKB-UniRule"/>
</dbReference>
<comment type="catalytic activity">
    <reaction evidence="8 10">
        <text>dITP + H2O = dIMP + diphosphate + H(+)</text>
        <dbReference type="Rhea" id="RHEA:28342"/>
        <dbReference type="ChEBI" id="CHEBI:15377"/>
        <dbReference type="ChEBI" id="CHEBI:15378"/>
        <dbReference type="ChEBI" id="CHEBI:33019"/>
        <dbReference type="ChEBI" id="CHEBI:61194"/>
        <dbReference type="ChEBI" id="CHEBI:61382"/>
        <dbReference type="EC" id="3.6.1.66"/>
    </reaction>
</comment>
<dbReference type="GO" id="GO:0036222">
    <property type="term" value="F:XTP diphosphatase activity"/>
    <property type="evidence" value="ECO:0007669"/>
    <property type="project" value="UniProtKB-UniRule"/>
</dbReference>
<comment type="catalytic activity">
    <reaction evidence="9 10">
        <text>XTP + H2O = XMP + diphosphate + H(+)</text>
        <dbReference type="Rhea" id="RHEA:28610"/>
        <dbReference type="ChEBI" id="CHEBI:15377"/>
        <dbReference type="ChEBI" id="CHEBI:15378"/>
        <dbReference type="ChEBI" id="CHEBI:33019"/>
        <dbReference type="ChEBI" id="CHEBI:57464"/>
        <dbReference type="ChEBI" id="CHEBI:61314"/>
        <dbReference type="EC" id="3.6.1.66"/>
    </reaction>
</comment>
<dbReference type="GO" id="GO:0017111">
    <property type="term" value="F:ribonucleoside triphosphate phosphatase activity"/>
    <property type="evidence" value="ECO:0007669"/>
    <property type="project" value="InterPro"/>
</dbReference>
<dbReference type="EMBL" id="FOUE01000001">
    <property type="protein sequence ID" value="SFM02015.1"/>
    <property type="molecule type" value="Genomic_DNA"/>
</dbReference>
<keyword evidence="6 10" id="KW-0460">Magnesium</keyword>
<dbReference type="CDD" id="cd00515">
    <property type="entry name" value="HAM1"/>
    <property type="match status" value="1"/>
</dbReference>
<comment type="similarity">
    <text evidence="1 10 11">Belongs to the HAM1 NTPase family.</text>
</comment>
<evidence type="ECO:0000256" key="10">
    <source>
        <dbReference type="HAMAP-Rule" id="MF_01405"/>
    </source>
</evidence>
<evidence type="ECO:0000256" key="6">
    <source>
        <dbReference type="ARBA" id="ARBA00022842"/>
    </source>
</evidence>
<keyword evidence="3 10" id="KW-0479">Metal-binding</keyword>
<name>A0A1I4MG44_9GAMM</name>
<feature type="binding site" evidence="10">
    <location>
        <begin position="158"/>
        <end position="161"/>
    </location>
    <ligand>
        <name>substrate</name>
    </ligand>
</feature>
<sequence>MSTTAQPLVIASNNAGKIAELTELLAPLGLKPTAQRELGVDETEEPAVTFVENAILKARHAARATGLPALADDSGLAVDALGGMPGVRSARYAGPDASDSDNIQALLAALEGTPDEARTAQFHCVLVYLRHADDPTPIICHGRWSGRILPAPRGDGGFGYDPVFWVDELQCSAAELSRADKGRISHRGQALKLLVAQLGSNASAP</sequence>
<dbReference type="GO" id="GO:0005829">
    <property type="term" value="C:cytosol"/>
    <property type="evidence" value="ECO:0007669"/>
    <property type="project" value="TreeGrafter"/>
</dbReference>
<evidence type="ECO:0000256" key="5">
    <source>
        <dbReference type="ARBA" id="ARBA00022801"/>
    </source>
</evidence>
<keyword evidence="5 10" id="KW-0378">Hydrolase</keyword>
<feature type="binding site" evidence="10">
    <location>
        <position position="181"/>
    </location>
    <ligand>
        <name>substrate</name>
    </ligand>
</feature>
<dbReference type="Proteomes" id="UP000198519">
    <property type="component" value="Unassembled WGS sequence"/>
</dbReference>
<protein>
    <recommendedName>
        <fullName evidence="10">dITP/XTP pyrophosphatase</fullName>
        <ecNumber evidence="10">3.6.1.66</ecNumber>
    </recommendedName>
    <alternativeName>
        <fullName evidence="10">Non-canonical purine NTP pyrophosphatase</fullName>
    </alternativeName>
    <alternativeName>
        <fullName evidence="10">Non-standard purine NTP pyrophosphatase</fullName>
    </alternativeName>
    <alternativeName>
        <fullName evidence="10">Nucleoside-triphosphate diphosphatase</fullName>
    </alternativeName>
    <alternativeName>
        <fullName evidence="10">Nucleoside-triphosphate pyrophosphatase</fullName>
        <shortName evidence="10">NTPase</shortName>
    </alternativeName>
</protein>
<feature type="active site" description="Proton acceptor" evidence="10">
    <location>
        <position position="73"/>
    </location>
</feature>
<gene>
    <name evidence="12" type="ORF">SAMN04487963_1050</name>
</gene>
<dbReference type="GO" id="GO:0035870">
    <property type="term" value="F:dITP diphosphatase activity"/>
    <property type="evidence" value="ECO:0007669"/>
    <property type="project" value="UniProtKB-UniRule"/>
</dbReference>
<dbReference type="SUPFAM" id="SSF52972">
    <property type="entry name" value="ITPase-like"/>
    <property type="match status" value="1"/>
</dbReference>
<evidence type="ECO:0000256" key="11">
    <source>
        <dbReference type="RuleBase" id="RU003781"/>
    </source>
</evidence>
<dbReference type="Pfam" id="PF01725">
    <property type="entry name" value="Ham1p_like"/>
    <property type="match status" value="1"/>
</dbReference>